<dbReference type="Proteomes" id="UP001501321">
    <property type="component" value="Unassembled WGS sequence"/>
</dbReference>
<evidence type="ECO:0000256" key="1">
    <source>
        <dbReference type="ARBA" id="ARBA00023012"/>
    </source>
</evidence>
<dbReference type="SUPFAM" id="SSF47226">
    <property type="entry name" value="Histidine-containing phosphotransfer domain, HPT domain"/>
    <property type="match status" value="1"/>
</dbReference>
<accession>A0ABP8QFI4</accession>
<dbReference type="Pfam" id="PF01627">
    <property type="entry name" value="Hpt"/>
    <property type="match status" value="1"/>
</dbReference>
<proteinExistence type="predicted"/>
<feature type="domain" description="HPt" evidence="2">
    <location>
        <begin position="25"/>
        <end position="107"/>
    </location>
</feature>
<dbReference type="InterPro" id="IPR036641">
    <property type="entry name" value="HPT_dom_sf"/>
</dbReference>
<gene>
    <name evidence="3" type="ORF">GCM10023095_27250</name>
</gene>
<evidence type="ECO:0000313" key="3">
    <source>
        <dbReference type="EMBL" id="GAA4502513.1"/>
    </source>
</evidence>
<keyword evidence="1" id="KW-0902">Two-component regulatory system</keyword>
<reference evidence="4" key="1">
    <citation type="journal article" date="2019" name="Int. J. Syst. Evol. Microbiol.">
        <title>The Global Catalogue of Microorganisms (GCM) 10K type strain sequencing project: providing services to taxonomists for standard genome sequencing and annotation.</title>
        <authorList>
            <consortium name="The Broad Institute Genomics Platform"/>
            <consortium name="The Broad Institute Genome Sequencing Center for Infectious Disease"/>
            <person name="Wu L."/>
            <person name="Ma J."/>
        </authorList>
    </citation>
    <scope>NUCLEOTIDE SEQUENCE [LARGE SCALE GENOMIC DNA]</scope>
    <source>
        <strain evidence="4">JCM 32226</strain>
    </source>
</reference>
<dbReference type="Gene3D" id="1.20.120.160">
    <property type="entry name" value="HPT domain"/>
    <property type="match status" value="1"/>
</dbReference>
<keyword evidence="4" id="KW-1185">Reference proteome</keyword>
<dbReference type="InterPro" id="IPR008207">
    <property type="entry name" value="Sig_transdc_His_kin_Hpt_dom"/>
</dbReference>
<comment type="caution">
    <text evidence="3">The sequence shown here is derived from an EMBL/GenBank/DDBJ whole genome shotgun (WGS) entry which is preliminary data.</text>
</comment>
<name>A0ABP8QFI4_9GAMM</name>
<evidence type="ECO:0000313" key="4">
    <source>
        <dbReference type="Proteomes" id="UP001501321"/>
    </source>
</evidence>
<evidence type="ECO:0000259" key="2">
    <source>
        <dbReference type="Pfam" id="PF01627"/>
    </source>
</evidence>
<sequence length="123" mass="13713">MGGRWLDQGKLWRLCGEAGDLFYEALRVYQHSAASLRGQLAEAQQQQDWPELRRLLHRLKGSLPYLASEPLCQRLIAVTLAAQHEDDLRLDCHWPGLQLGLTALEQEIGQALSGQASTASSPH</sequence>
<organism evidence="3 4">
    <name type="scientific">Pseudaeromonas paramecii</name>
    <dbReference type="NCBI Taxonomy" id="2138166"/>
    <lineage>
        <taxon>Bacteria</taxon>
        <taxon>Pseudomonadati</taxon>
        <taxon>Pseudomonadota</taxon>
        <taxon>Gammaproteobacteria</taxon>
        <taxon>Aeromonadales</taxon>
        <taxon>Aeromonadaceae</taxon>
        <taxon>Pseudaeromonas</taxon>
    </lineage>
</organism>
<protein>
    <submittedName>
        <fullName evidence="3">Hpt domain-containing protein</fullName>
    </submittedName>
</protein>
<dbReference type="EMBL" id="BAABFC010000020">
    <property type="protein sequence ID" value="GAA4502513.1"/>
    <property type="molecule type" value="Genomic_DNA"/>
</dbReference>